<name>G2G9X9_9ACTN</name>
<dbReference type="EMBL" id="AGBF01000026">
    <property type="protein sequence ID" value="EGX59690.1"/>
    <property type="molecule type" value="Genomic_DNA"/>
</dbReference>
<evidence type="ECO:0000313" key="3">
    <source>
        <dbReference type="Proteomes" id="UP000004217"/>
    </source>
</evidence>
<accession>G2G9X9</accession>
<gene>
    <name evidence="2" type="ORF">SZN_11498</name>
</gene>
<organism evidence="2 3">
    <name type="scientific">Streptomyces zinciresistens K42</name>
    <dbReference type="NCBI Taxonomy" id="700597"/>
    <lineage>
        <taxon>Bacteria</taxon>
        <taxon>Bacillati</taxon>
        <taxon>Actinomycetota</taxon>
        <taxon>Actinomycetes</taxon>
        <taxon>Kitasatosporales</taxon>
        <taxon>Streptomycetaceae</taxon>
        <taxon>Streptomyces</taxon>
    </lineage>
</organism>
<comment type="caution">
    <text evidence="2">The sequence shown here is derived from an EMBL/GenBank/DDBJ whole genome shotgun (WGS) entry which is preliminary data.</text>
</comment>
<sequence length="141" mass="14999">MGRMTDHTTAPSPEGSDEDELRILNRRLMHALHTKCALPVIPVPVVAQDGAGPQPTALVGILLALWHQARVEADAYRAWVSQPAPPPAPPTTGAVSRGASEAARAHLDSATTADRADGEPQGQDVIQHGRGEPPDNTCRRR</sequence>
<dbReference type="AlphaFoldDB" id="G2G9X9"/>
<evidence type="ECO:0000313" key="2">
    <source>
        <dbReference type="EMBL" id="EGX59690.1"/>
    </source>
</evidence>
<proteinExistence type="predicted"/>
<keyword evidence="3" id="KW-1185">Reference proteome</keyword>
<reference evidence="2 3" key="1">
    <citation type="submission" date="2011-08" db="EMBL/GenBank/DDBJ databases">
        <authorList>
            <person name="Lin Y."/>
            <person name="Hao X."/>
            <person name="Johnstone L."/>
            <person name="Miller S.J."/>
            <person name="Wei G."/>
            <person name="Rensing C."/>
        </authorList>
    </citation>
    <scope>NUCLEOTIDE SEQUENCE [LARGE SCALE GENOMIC DNA]</scope>
    <source>
        <strain evidence="2 3">K42</strain>
    </source>
</reference>
<dbReference type="Proteomes" id="UP000004217">
    <property type="component" value="Unassembled WGS sequence"/>
</dbReference>
<dbReference type="PATRIC" id="fig|700597.3.peg.2250"/>
<evidence type="ECO:0000256" key="1">
    <source>
        <dbReference type="SAM" id="MobiDB-lite"/>
    </source>
</evidence>
<feature type="region of interest" description="Disordered" evidence="1">
    <location>
        <begin position="80"/>
        <end position="141"/>
    </location>
</feature>
<protein>
    <submittedName>
        <fullName evidence="2">Uncharacterized protein</fullName>
    </submittedName>
</protein>